<sequence length="191" mass="22306">MRDKRLELKLSVRGDGSLSRNGLRSSTRSNRSNLSNSSSNLPVSEIFAIDRFNSPQSRHFDIPDKYRRQPVQYEYPAQSLQNLNQYDERQNKYYRTTSPSGPYVQYSDPVRQGSRQIVVSRYEPVYASPANQIYGTLPRNVQYYRSESISNPTYYTLPDRSLRRVRISENEPTVFGYVTDLSNKIRPESHY</sequence>
<feature type="non-terminal residue" evidence="2">
    <location>
        <position position="191"/>
    </location>
</feature>
<dbReference type="EMBL" id="OV170224">
    <property type="protein sequence ID" value="CAH0723711.1"/>
    <property type="molecule type" value="Genomic_DNA"/>
</dbReference>
<gene>
    <name evidence="2" type="ORF">BINO364_LOCUS9511</name>
</gene>
<dbReference type="AlphaFoldDB" id="A0A8J9UNT5"/>
<protein>
    <submittedName>
        <fullName evidence="2">Uncharacterized protein</fullName>
    </submittedName>
</protein>
<proteinExistence type="predicted"/>
<feature type="region of interest" description="Disordered" evidence="1">
    <location>
        <begin position="15"/>
        <end position="39"/>
    </location>
</feature>
<evidence type="ECO:0000313" key="2">
    <source>
        <dbReference type="EMBL" id="CAH0723711.1"/>
    </source>
</evidence>
<reference evidence="2" key="1">
    <citation type="submission" date="2021-12" db="EMBL/GenBank/DDBJ databases">
        <authorList>
            <person name="Martin H S."/>
        </authorList>
    </citation>
    <scope>NUCLEOTIDE SEQUENCE</scope>
</reference>
<evidence type="ECO:0000313" key="3">
    <source>
        <dbReference type="Proteomes" id="UP000838878"/>
    </source>
</evidence>
<dbReference type="OrthoDB" id="2187496at2759"/>
<evidence type="ECO:0000256" key="1">
    <source>
        <dbReference type="SAM" id="MobiDB-lite"/>
    </source>
</evidence>
<dbReference type="Proteomes" id="UP000838878">
    <property type="component" value="Chromosome 4"/>
</dbReference>
<feature type="compositionally biased region" description="Low complexity" evidence="1">
    <location>
        <begin position="17"/>
        <end position="39"/>
    </location>
</feature>
<organism evidence="2 3">
    <name type="scientific">Brenthis ino</name>
    <name type="common">lesser marbled fritillary</name>
    <dbReference type="NCBI Taxonomy" id="405034"/>
    <lineage>
        <taxon>Eukaryota</taxon>
        <taxon>Metazoa</taxon>
        <taxon>Ecdysozoa</taxon>
        <taxon>Arthropoda</taxon>
        <taxon>Hexapoda</taxon>
        <taxon>Insecta</taxon>
        <taxon>Pterygota</taxon>
        <taxon>Neoptera</taxon>
        <taxon>Endopterygota</taxon>
        <taxon>Lepidoptera</taxon>
        <taxon>Glossata</taxon>
        <taxon>Ditrysia</taxon>
        <taxon>Papilionoidea</taxon>
        <taxon>Nymphalidae</taxon>
        <taxon>Heliconiinae</taxon>
        <taxon>Argynnini</taxon>
        <taxon>Brenthis</taxon>
    </lineage>
</organism>
<keyword evidence="3" id="KW-1185">Reference proteome</keyword>
<accession>A0A8J9UNT5</accession>
<name>A0A8J9UNT5_9NEOP</name>